<organism evidence="3 4">
    <name type="scientific">Didymodactylos carnosus</name>
    <dbReference type="NCBI Taxonomy" id="1234261"/>
    <lineage>
        <taxon>Eukaryota</taxon>
        <taxon>Metazoa</taxon>
        <taxon>Spiralia</taxon>
        <taxon>Gnathifera</taxon>
        <taxon>Rotifera</taxon>
        <taxon>Eurotatoria</taxon>
        <taxon>Bdelloidea</taxon>
        <taxon>Philodinida</taxon>
        <taxon>Philodinidae</taxon>
        <taxon>Didymodactylos</taxon>
    </lineage>
</organism>
<dbReference type="PROSITE" id="PS00107">
    <property type="entry name" value="PROTEIN_KINASE_ATP"/>
    <property type="match status" value="1"/>
</dbReference>
<accession>A0A8S2VC69</accession>
<dbReference type="SUPFAM" id="SSF56112">
    <property type="entry name" value="Protein kinase-like (PK-like)"/>
    <property type="match status" value="1"/>
</dbReference>
<dbReference type="GO" id="GO:0005524">
    <property type="term" value="F:ATP binding"/>
    <property type="evidence" value="ECO:0007669"/>
    <property type="project" value="UniProtKB-UniRule"/>
</dbReference>
<protein>
    <recommendedName>
        <fullName evidence="5">Protein kinase domain-containing protein</fullName>
    </recommendedName>
</protein>
<dbReference type="Proteomes" id="UP000682733">
    <property type="component" value="Unassembled WGS sequence"/>
</dbReference>
<dbReference type="EMBL" id="CAJOBA010066006">
    <property type="protein sequence ID" value="CAF4362098.1"/>
    <property type="molecule type" value="Genomic_DNA"/>
</dbReference>
<keyword evidence="1" id="KW-0547">Nucleotide-binding</keyword>
<gene>
    <name evidence="2" type="ORF">OVA965_LOCUS40216</name>
    <name evidence="3" type="ORF">TMI583_LOCUS41618</name>
</gene>
<evidence type="ECO:0000256" key="1">
    <source>
        <dbReference type="PROSITE-ProRule" id="PRU10141"/>
    </source>
</evidence>
<sequence>MNLRYKKDGTLDMRFGSSRAVMSSGVGMSSFGYSGGSSYSPMSFGRTISSGLHNKRDGTLDMRFSSSRTAAASAQSSHVSGRLISSGLHHKKDGTLDMRFSSSRTAASFAQSSHVSGQPSSSGLHYKKDGTLDMRYASSKNAMTSYISGCTFFDHGIPKHIPVTKAGIPDMRTTAAKEWVKEQAQTEMDDIPSWIPKTKDGSLDFSKPVTQEYVKWKNTASTNYVPDQRLAYYCQKLEDMPFRRLVEDARVDAVEMPQYEILPETQEIQRHFSSQPMRNSTAQDDVEISQDEMLPETQEIQRHFSSRPVKSSIRRCDEYDIRSEISESIPVINYRDLNINPDDKLGQGSFGIVYKGTWNDQTVAVKVLGSWRDPKTEEDSPVV</sequence>
<evidence type="ECO:0000313" key="4">
    <source>
        <dbReference type="Proteomes" id="UP000682733"/>
    </source>
</evidence>
<dbReference type="Proteomes" id="UP000677228">
    <property type="component" value="Unassembled WGS sequence"/>
</dbReference>
<dbReference type="Gene3D" id="3.30.200.20">
    <property type="entry name" value="Phosphorylase Kinase, domain 1"/>
    <property type="match status" value="1"/>
</dbReference>
<reference evidence="3" key="1">
    <citation type="submission" date="2021-02" db="EMBL/GenBank/DDBJ databases">
        <authorList>
            <person name="Nowell W R."/>
        </authorList>
    </citation>
    <scope>NUCLEOTIDE SEQUENCE</scope>
</reference>
<dbReference type="InterPro" id="IPR017441">
    <property type="entry name" value="Protein_kinase_ATP_BS"/>
</dbReference>
<dbReference type="InterPro" id="IPR011009">
    <property type="entry name" value="Kinase-like_dom_sf"/>
</dbReference>
<evidence type="ECO:0000313" key="3">
    <source>
        <dbReference type="EMBL" id="CAF4362098.1"/>
    </source>
</evidence>
<evidence type="ECO:0000313" key="2">
    <source>
        <dbReference type="EMBL" id="CAF1568521.1"/>
    </source>
</evidence>
<evidence type="ECO:0008006" key="5">
    <source>
        <dbReference type="Google" id="ProtNLM"/>
    </source>
</evidence>
<proteinExistence type="predicted"/>
<feature type="binding site" evidence="1">
    <location>
        <position position="366"/>
    </location>
    <ligand>
        <name>ATP</name>
        <dbReference type="ChEBI" id="CHEBI:30616"/>
    </ligand>
</feature>
<name>A0A8S2VC69_9BILA</name>
<comment type="caution">
    <text evidence="3">The sequence shown here is derived from an EMBL/GenBank/DDBJ whole genome shotgun (WGS) entry which is preliminary data.</text>
</comment>
<dbReference type="AlphaFoldDB" id="A0A8S2VC69"/>
<keyword evidence="1" id="KW-0067">ATP-binding</keyword>
<dbReference type="EMBL" id="CAJNOK010043266">
    <property type="protein sequence ID" value="CAF1568521.1"/>
    <property type="molecule type" value="Genomic_DNA"/>
</dbReference>